<feature type="region of interest" description="Disordered" evidence="1">
    <location>
        <begin position="238"/>
        <end position="263"/>
    </location>
</feature>
<dbReference type="AlphaFoldDB" id="A0A940XU36"/>
<name>A0A940XU36_9ACTN</name>
<dbReference type="RefSeq" id="WP_210887354.1">
    <property type="nucleotide sequence ID" value="NZ_JAGPYQ010000001.1"/>
</dbReference>
<dbReference type="EMBL" id="JAGPYQ010000001">
    <property type="protein sequence ID" value="MBQ0851944.1"/>
    <property type="molecule type" value="Genomic_DNA"/>
</dbReference>
<evidence type="ECO:0000313" key="2">
    <source>
        <dbReference type="EMBL" id="MBQ0851944.1"/>
    </source>
</evidence>
<organism evidence="2 3">
    <name type="scientific">Streptomyces liliiviolaceus</name>
    <dbReference type="NCBI Taxonomy" id="2823109"/>
    <lineage>
        <taxon>Bacteria</taxon>
        <taxon>Bacillati</taxon>
        <taxon>Actinomycetota</taxon>
        <taxon>Actinomycetes</taxon>
        <taxon>Kitasatosporales</taxon>
        <taxon>Streptomycetaceae</taxon>
        <taxon>Streptomyces</taxon>
    </lineage>
</organism>
<keyword evidence="3" id="KW-1185">Reference proteome</keyword>
<dbReference type="Proteomes" id="UP000677413">
    <property type="component" value="Unassembled WGS sequence"/>
</dbReference>
<feature type="region of interest" description="Disordered" evidence="1">
    <location>
        <begin position="433"/>
        <end position="460"/>
    </location>
</feature>
<evidence type="ECO:0000256" key="1">
    <source>
        <dbReference type="SAM" id="MobiDB-lite"/>
    </source>
</evidence>
<accession>A0A940XU36</accession>
<sequence>MFTITVAPQAQAYGTIPGREHSNITRAALGCPQSGTDSDYCFDPASLTVLAGGGGLIQNPNFFGAVGWPDNPLKPGGADGDEAHCDNADYLDPSYNGGRAYPQSRAQASDFLLNCVRHTRQAFSTAVDHAADLLDTDNRLKTGAEFDQAKRTVLYDWGRLLHAVQDFYSHSNWADISAPGRPVGLDNPPGLDMTTPSLLFNALAPEPTAASVPRDLTTGCYTTSGSCRGHVRHGAPFNGDDTGLNKDGGRIDPKTGTATEPTKYRGRIGRNFQQSVTAAVSDTRLQWVDLRQGLENRYTGPGQAWLMACGLLRDNPQAACTSSAAEAAAASRPSVDAKDSAPPAGKAAACGVNWQQPGGADTTVFMQYVNCGSTALSVAPYAVGEGDEARYTLARVCRTVQPGQGTRWVIDPSYFPPEPTTLQTISQCWPPAAGTVSPAKSVPPAADGHRPETPSTAKDAARLRTNAPVRRTDRGTAAAACGTTWAQPGGSGTTVTIDYTNCLGVPALIAPLALGEGPDARYSYTGLTQYVPAGGSAAQFRIDPPLFPPVPADLQWTTRVM</sequence>
<proteinExistence type="predicted"/>
<reference evidence="2 3" key="1">
    <citation type="submission" date="2021-04" db="EMBL/GenBank/DDBJ databases">
        <authorList>
            <person name="Tang X."/>
            <person name="Zhou X."/>
            <person name="Chen X."/>
            <person name="Cernava T."/>
            <person name="Zhang C."/>
        </authorList>
    </citation>
    <scope>NUCLEOTIDE SEQUENCE [LARGE SCALE GENOMIC DNA]</scope>
    <source>
        <strain evidence="2 3">BH-SS-21</strain>
    </source>
</reference>
<protein>
    <submittedName>
        <fullName evidence="2">Uncharacterized protein</fullName>
    </submittedName>
</protein>
<evidence type="ECO:0000313" key="3">
    <source>
        <dbReference type="Proteomes" id="UP000677413"/>
    </source>
</evidence>
<feature type="compositionally biased region" description="Basic and acidic residues" evidence="1">
    <location>
        <begin position="243"/>
        <end position="253"/>
    </location>
</feature>
<gene>
    <name evidence="2" type="ORF">J8N05_27645</name>
</gene>
<comment type="caution">
    <text evidence="2">The sequence shown here is derived from an EMBL/GenBank/DDBJ whole genome shotgun (WGS) entry which is preliminary data.</text>
</comment>